<feature type="compositionally biased region" description="Acidic residues" evidence="4">
    <location>
        <begin position="535"/>
        <end position="547"/>
    </location>
</feature>
<dbReference type="PANTHER" id="PTHR32176:SF92">
    <property type="entry name" value="XYLOSE ISOMERASE"/>
    <property type="match status" value="1"/>
</dbReference>
<feature type="short sequence motif" description="DGA/G" evidence="3">
    <location>
        <begin position="199"/>
        <end position="201"/>
    </location>
</feature>
<gene>
    <name evidence="6" type="ORF">RCA_01705</name>
</gene>
<dbReference type="Gene3D" id="3.40.1090.10">
    <property type="entry name" value="Cytosolic phospholipase A2 catalytic domain"/>
    <property type="match status" value="1"/>
</dbReference>
<protein>
    <recommendedName>
        <fullName evidence="5">PNPLA domain-containing protein</fullName>
    </recommendedName>
</protein>
<evidence type="ECO:0000259" key="5">
    <source>
        <dbReference type="PROSITE" id="PS51635"/>
    </source>
</evidence>
<reference evidence="7" key="1">
    <citation type="submission" date="2012-02" db="EMBL/GenBank/DDBJ databases">
        <title>Complete genome sequence of Rickettsia parkeri strain Portsmouth.</title>
        <authorList>
            <person name="Johnson S.L."/>
            <person name="Munk A.C."/>
            <person name="Han S."/>
            <person name="Bruce D.C."/>
            <person name="Dasch G.A."/>
        </authorList>
    </citation>
    <scope>NUCLEOTIDE SEQUENCE [LARGE SCALE GENOMIC DNA]</scope>
    <source>
        <strain evidence="7">CA410</strain>
    </source>
</reference>
<comment type="similarity">
    <text evidence="1">Belongs to the patatin family.</text>
</comment>
<organism evidence="6 7">
    <name type="scientific">Rickettsia canadensis str. CA410</name>
    <dbReference type="NCBI Taxonomy" id="1105107"/>
    <lineage>
        <taxon>Bacteria</taxon>
        <taxon>Pseudomonadati</taxon>
        <taxon>Pseudomonadota</taxon>
        <taxon>Alphaproteobacteria</taxon>
        <taxon>Rickettsiales</taxon>
        <taxon>Rickettsiaceae</taxon>
        <taxon>Rickettsieae</taxon>
        <taxon>Rickettsia</taxon>
        <taxon>belli group</taxon>
    </lineage>
</organism>
<keyword evidence="3" id="KW-0378">Hydrolase</keyword>
<evidence type="ECO:0000256" key="1">
    <source>
        <dbReference type="ARBA" id="ARBA00010240"/>
    </source>
</evidence>
<feature type="compositionally biased region" description="Acidic residues" evidence="4">
    <location>
        <begin position="451"/>
        <end position="463"/>
    </location>
</feature>
<dbReference type="RefSeq" id="WP_014363758.1">
    <property type="nucleotide sequence ID" value="NC_016929.1"/>
</dbReference>
<name>A0ABM5MRP9_RICCA</name>
<dbReference type="Pfam" id="PF01734">
    <property type="entry name" value="Patatin"/>
    <property type="match status" value="1"/>
</dbReference>
<keyword evidence="2 3" id="KW-0443">Lipid metabolism</keyword>
<feature type="short sequence motif" description="GXSXG" evidence="3">
    <location>
        <begin position="50"/>
        <end position="54"/>
    </location>
</feature>
<feature type="short sequence motif" description="GXGXXG" evidence="3">
    <location>
        <begin position="18"/>
        <end position="23"/>
    </location>
</feature>
<feature type="compositionally biased region" description="Acidic residues" evidence="4">
    <location>
        <begin position="563"/>
        <end position="575"/>
    </location>
</feature>
<keyword evidence="7" id="KW-1185">Reference proteome</keyword>
<feature type="region of interest" description="Disordered" evidence="4">
    <location>
        <begin position="451"/>
        <end position="584"/>
    </location>
</feature>
<accession>A0ABM5MRP9</accession>
<dbReference type="InterPro" id="IPR002641">
    <property type="entry name" value="PNPLA_dom"/>
</dbReference>
<evidence type="ECO:0000313" key="7">
    <source>
        <dbReference type="Proteomes" id="UP000007878"/>
    </source>
</evidence>
<evidence type="ECO:0000313" key="6">
    <source>
        <dbReference type="EMBL" id="AFB20918.1"/>
    </source>
</evidence>
<evidence type="ECO:0000256" key="3">
    <source>
        <dbReference type="PROSITE-ProRule" id="PRU01161"/>
    </source>
</evidence>
<keyword evidence="3" id="KW-0442">Lipid degradation</keyword>
<feature type="domain" description="PNPLA" evidence="5">
    <location>
        <begin position="14"/>
        <end position="212"/>
    </location>
</feature>
<sequence length="725" mass="82479">MTGKIANIKTNRVLALSGGGVKGISELIVLIAIEERTGKSISELFPIISGTSVGGLIAALLTIPKELGAKEAKYSAREALEIFKTNANYIFPDNFLGSVKQIFTHKYSQKPLKELLEKYLGDNRMDSTTSRLVIPVNDLTANGGKLEVFDSFHGYSPHVRVKDVLLATTAAPTYFKPIMDKAAIQEYNYASGTPYAYADGGLNANRPASEVLKLLKKGYIHKEQNHTRVDKNLTREEQKEILDHTMVCAFNFSNNIEPTNSIPKIGSDGIIGWLVKGKLISRLMHNMENSSTTEVKNDLSGKDEFFEVGLPITKETKSLDNASPQNIERLEEIGYKYVQENNELIQKLCDNLLDNLNKEQEANQTVDLIDGCFAEEENIENNQETINKPITQALEPDDEDFEEEENIENNQETINKPITQALEPDDEDFEEEENIENNQETINKPITQALEPDDEDFEEEENIENNQETINKPITQALEPDDEDFEEEENIENNQETINKPITQALEPDDEDFEEEENIENNQETINKPITQALEPDDEDFEEEENIENNQETINKPITQALEPDDEDFEEEENIENNQETINKPITQALEPDDEDFEEEENIENNQETINKPITQALEPDDEDFEEDTEYEKEELLTGIKKFLNAFSEQNPTLKNDIDNFLQTAENYTLNEIKECIVSFEQASLKWQAEQKKHDVFSSCSMEALKEEIDLEGIDDEVLNHEIIA</sequence>
<dbReference type="Proteomes" id="UP000007878">
    <property type="component" value="Chromosome"/>
</dbReference>
<feature type="compositionally biased region" description="Acidic residues" evidence="4">
    <location>
        <begin position="507"/>
        <end position="519"/>
    </location>
</feature>
<dbReference type="PROSITE" id="PS51635">
    <property type="entry name" value="PNPLA"/>
    <property type="match status" value="1"/>
</dbReference>
<feature type="active site" description="Nucleophile" evidence="3">
    <location>
        <position position="52"/>
    </location>
</feature>
<feature type="compositionally biased region" description="Acidic residues" evidence="4">
    <location>
        <begin position="479"/>
        <end position="491"/>
    </location>
</feature>
<evidence type="ECO:0000256" key="4">
    <source>
        <dbReference type="SAM" id="MobiDB-lite"/>
    </source>
</evidence>
<dbReference type="PANTHER" id="PTHR32176">
    <property type="entry name" value="XYLOSE ISOMERASE"/>
    <property type="match status" value="1"/>
</dbReference>
<feature type="active site" description="Proton acceptor" evidence="3">
    <location>
        <position position="199"/>
    </location>
</feature>
<evidence type="ECO:0000256" key="2">
    <source>
        <dbReference type="ARBA" id="ARBA00023098"/>
    </source>
</evidence>
<dbReference type="SUPFAM" id="SSF52151">
    <property type="entry name" value="FabD/lysophospholipase-like"/>
    <property type="match status" value="1"/>
</dbReference>
<dbReference type="InterPro" id="IPR016035">
    <property type="entry name" value="Acyl_Trfase/lysoPLipase"/>
</dbReference>
<proteinExistence type="inferred from homology"/>
<dbReference type="EMBL" id="CP003304">
    <property type="protein sequence ID" value="AFB20918.1"/>
    <property type="molecule type" value="Genomic_DNA"/>
</dbReference>